<name>A0ACC1MEE5_9HYPO</name>
<evidence type="ECO:0000313" key="2">
    <source>
        <dbReference type="Proteomes" id="UP001143910"/>
    </source>
</evidence>
<reference evidence="1" key="1">
    <citation type="submission" date="2022-08" db="EMBL/GenBank/DDBJ databases">
        <title>Genome Sequence of Lecanicillium fungicola.</title>
        <authorList>
            <person name="Buettner E."/>
        </authorList>
    </citation>
    <scope>NUCLEOTIDE SEQUENCE</scope>
    <source>
        <strain evidence="1">Babe33</strain>
    </source>
</reference>
<gene>
    <name evidence="1" type="ORF">NQ176_g11051</name>
</gene>
<accession>A0ACC1MEE5</accession>
<sequence>MVVVASLFLIGAVGYYAVRAAYRLFSYTHAHNAKSPASSHAPSLYPHRFPFWGLDLSLEMWRDFSRGELAEGMRRRHAHCGTTFQARELFGGKCLYTIDPENIRAVTTSQFTEFQKSAWVDEASKHIGHGVLMNEGEAWRRSKAVLKPVFSRTRLDELALASPHVEKMLAVIQQQNGETFDFLELATRFSLDVVTDFLFDGSVDSLTAADQNTEGKQFLSLVKAFEPACGLFIAVGALAWFKLAVSYKQLLAVVGGMKTFFKRRIDLLREKQKYQPGGQKSCTSLFRMLEQQGLSARQPGACARSTI</sequence>
<dbReference type="EMBL" id="JANJQO010003415">
    <property type="protein sequence ID" value="KAJ2960472.1"/>
    <property type="molecule type" value="Genomic_DNA"/>
</dbReference>
<dbReference type="Proteomes" id="UP001143910">
    <property type="component" value="Unassembled WGS sequence"/>
</dbReference>
<proteinExistence type="predicted"/>
<keyword evidence="2" id="KW-1185">Reference proteome</keyword>
<evidence type="ECO:0000313" key="1">
    <source>
        <dbReference type="EMBL" id="KAJ2960472.1"/>
    </source>
</evidence>
<organism evidence="1 2">
    <name type="scientific">Zarea fungicola</name>
    <dbReference type="NCBI Taxonomy" id="93591"/>
    <lineage>
        <taxon>Eukaryota</taxon>
        <taxon>Fungi</taxon>
        <taxon>Dikarya</taxon>
        <taxon>Ascomycota</taxon>
        <taxon>Pezizomycotina</taxon>
        <taxon>Sordariomycetes</taxon>
        <taxon>Hypocreomycetidae</taxon>
        <taxon>Hypocreales</taxon>
        <taxon>Cordycipitaceae</taxon>
        <taxon>Zarea</taxon>
    </lineage>
</organism>
<comment type="caution">
    <text evidence="1">The sequence shown here is derived from an EMBL/GenBank/DDBJ whole genome shotgun (WGS) entry which is preliminary data.</text>
</comment>
<protein>
    <submittedName>
        <fullName evidence="1">Uncharacterized protein</fullName>
    </submittedName>
</protein>